<dbReference type="PANTHER" id="PTHR47407">
    <property type="entry name" value="PROTEIN CBG15905-RELATED"/>
    <property type="match status" value="1"/>
</dbReference>
<dbReference type="eggNOG" id="ENOG502TGQ0">
    <property type="taxonomic scope" value="Eukaryota"/>
</dbReference>
<sequence>MKLLFFLCSYVFLSYADIAHPSTFSPVYTNLAIADTDPKVLTFNGNSLSVITAESRVSVVVIPPKNSTNYHFLRGVMFYDGPDWNSTYLGSAMQFWKSENQMVSTGNTLTVQYLTLLNSVDGYVVLQEYEKTKMIASYQGVACGLSMNICGVELDNLSGPSAMVTYVPDGLFYFGETVTGMGGTGTLDVYIGGVTKNQKNLIKSYTNDDSESGFPQRINGNIRTYVLRGNKTDMAMIFNQRENDPLPETIGKKGFISSNHYLQNGKSQEVHENIRVNQLATFSFAIDTADLSSNATCSIKIYNNKDVVYSYDNTNLPSLSNVVQVIGDSLTVDFSSNGNINVPQGWFATFYLIVNTTGLSDGSAPVQIIDQMGRTEDVFSIREWVYFIAEYGKIKISTGKAKVKIGFDVQWMPYPSMESNIVKVKENDTRPVVFSRYVAVAVRISADTQVSATIIPPRYESDIQYLRGVMFFDGESGNATCLGTGLQLLNGETQFVSSGKYMTIIYLRIPFAYNYVQYVFQDYESIKDIVQFQGKQFVNWYDSAMFSLNASNGPVALQTLLNGQNFEVVTRLEGAGILDVYQGRITKNGTNLITSYYAENCERYLPQIFFGTPKTYVLRSGHATLNISGGEYENFAPTNSFGRQGIIASGDYGTMSKLQDISVEIDGVLNKSSVFRYYIQSADLIPGVKLEIQTKQDGNRYTTTYDSSNLPYFNLFNELPGKSFYITYRSNGNTNKGFLLNFEIVKSSVATKLFGVIMLTIMNIFASH</sequence>
<dbReference type="OMA" id="FCESFKL"/>
<feature type="domain" description="DUF7592" evidence="4">
    <location>
        <begin position="30"/>
        <end position="114"/>
    </location>
</feature>
<dbReference type="Pfam" id="PF02408">
    <property type="entry name" value="CUB_2"/>
    <property type="match status" value="1"/>
</dbReference>
<gene>
    <name evidence="5" type="ORF">CAEBREN_09422</name>
</gene>
<feature type="domain" description="DUF7591" evidence="3">
    <location>
        <begin position="524"/>
        <end position="628"/>
    </location>
</feature>
<dbReference type="Pfam" id="PF24511">
    <property type="entry name" value="DUF7591"/>
    <property type="match status" value="2"/>
</dbReference>
<dbReference type="PANTHER" id="PTHR47407:SF2">
    <property type="entry name" value="CUB-LIKE DOMAIN-CONTAINING PROTEIN-RELATED"/>
    <property type="match status" value="1"/>
</dbReference>
<dbReference type="FunCoup" id="G0NMS5">
    <property type="interactions" value="1134"/>
</dbReference>
<keyword evidence="1" id="KW-0732">Signal</keyword>
<dbReference type="AlphaFoldDB" id="G0NMS5"/>
<proteinExistence type="predicted"/>
<feature type="domain" description="CUB-like" evidence="2">
    <location>
        <begin position="339"/>
        <end position="415"/>
    </location>
</feature>
<evidence type="ECO:0000259" key="4">
    <source>
        <dbReference type="Pfam" id="PF24512"/>
    </source>
</evidence>
<dbReference type="EMBL" id="GL379912">
    <property type="protein sequence ID" value="EGT34272.1"/>
    <property type="molecule type" value="Genomic_DNA"/>
</dbReference>
<dbReference type="InterPro" id="IPR056014">
    <property type="entry name" value="DUF7592"/>
</dbReference>
<dbReference type="InterPro" id="IPR003366">
    <property type="entry name" value="CUB-like_dom"/>
</dbReference>
<keyword evidence="6" id="KW-1185">Reference proteome</keyword>
<dbReference type="InterPro" id="IPR056013">
    <property type="entry name" value="DUF7591"/>
</dbReference>
<dbReference type="Pfam" id="PF24512">
    <property type="entry name" value="DUF7592"/>
    <property type="match status" value="2"/>
</dbReference>
<evidence type="ECO:0000256" key="1">
    <source>
        <dbReference type="SAM" id="SignalP"/>
    </source>
</evidence>
<dbReference type="OrthoDB" id="5874661at2759"/>
<feature type="signal peptide" evidence="1">
    <location>
        <begin position="1"/>
        <end position="16"/>
    </location>
</feature>
<dbReference type="HOGENOM" id="CLU_363791_0_0_1"/>
<feature type="domain" description="DUF7592" evidence="4">
    <location>
        <begin position="423"/>
        <end position="507"/>
    </location>
</feature>
<evidence type="ECO:0000259" key="2">
    <source>
        <dbReference type="Pfam" id="PF02408"/>
    </source>
</evidence>
<feature type="domain" description="DUF7591" evidence="3">
    <location>
        <begin position="130"/>
        <end position="235"/>
    </location>
</feature>
<dbReference type="InParanoid" id="G0NMS5"/>
<accession>G0NMS5</accession>
<protein>
    <submittedName>
        <fullName evidence="5">Uncharacterized protein</fullName>
    </submittedName>
</protein>
<dbReference type="Proteomes" id="UP000008068">
    <property type="component" value="Unassembled WGS sequence"/>
</dbReference>
<evidence type="ECO:0000313" key="5">
    <source>
        <dbReference type="EMBL" id="EGT34272.1"/>
    </source>
</evidence>
<name>G0NMS5_CAEBE</name>
<feature type="chain" id="PRO_5003405534" evidence="1">
    <location>
        <begin position="17"/>
        <end position="768"/>
    </location>
</feature>
<reference evidence="6" key="1">
    <citation type="submission" date="2011-07" db="EMBL/GenBank/DDBJ databases">
        <authorList>
            <consortium name="Caenorhabditis brenneri Sequencing and Analysis Consortium"/>
            <person name="Wilson R.K."/>
        </authorList>
    </citation>
    <scope>NUCLEOTIDE SEQUENCE [LARGE SCALE GENOMIC DNA]</scope>
    <source>
        <strain evidence="6">PB2801</strain>
    </source>
</reference>
<organism evidence="6">
    <name type="scientific">Caenorhabditis brenneri</name>
    <name type="common">Nematode worm</name>
    <dbReference type="NCBI Taxonomy" id="135651"/>
    <lineage>
        <taxon>Eukaryota</taxon>
        <taxon>Metazoa</taxon>
        <taxon>Ecdysozoa</taxon>
        <taxon>Nematoda</taxon>
        <taxon>Chromadorea</taxon>
        <taxon>Rhabditida</taxon>
        <taxon>Rhabditina</taxon>
        <taxon>Rhabditomorpha</taxon>
        <taxon>Rhabditoidea</taxon>
        <taxon>Rhabditidae</taxon>
        <taxon>Peloderinae</taxon>
        <taxon>Caenorhabditis</taxon>
    </lineage>
</organism>
<evidence type="ECO:0000259" key="3">
    <source>
        <dbReference type="Pfam" id="PF24511"/>
    </source>
</evidence>
<evidence type="ECO:0000313" key="6">
    <source>
        <dbReference type="Proteomes" id="UP000008068"/>
    </source>
</evidence>